<feature type="region of interest" description="Disordered" evidence="10">
    <location>
        <begin position="1272"/>
        <end position="1298"/>
    </location>
</feature>
<keyword evidence="9" id="KW-0325">Glycoprotein</keyword>
<evidence type="ECO:0000256" key="3">
    <source>
        <dbReference type="ARBA" id="ARBA00022475"/>
    </source>
</evidence>
<feature type="region of interest" description="Disordered" evidence="10">
    <location>
        <begin position="149"/>
        <end position="168"/>
    </location>
</feature>
<feature type="compositionally biased region" description="Low complexity" evidence="10">
    <location>
        <begin position="1483"/>
        <end position="1492"/>
    </location>
</feature>
<feature type="transmembrane region" description="Helical" evidence="11">
    <location>
        <begin position="587"/>
        <end position="614"/>
    </location>
</feature>
<keyword evidence="7 11" id="KW-1133">Transmembrane helix</keyword>
<evidence type="ECO:0000256" key="5">
    <source>
        <dbReference type="ARBA" id="ARBA00022679"/>
    </source>
</evidence>
<dbReference type="GO" id="GO:0005886">
    <property type="term" value="C:plasma membrane"/>
    <property type="evidence" value="ECO:0007669"/>
    <property type="project" value="UniProtKB-SubCell"/>
</dbReference>
<dbReference type="InterPro" id="IPR054295">
    <property type="entry name" value="CHS4-like_dom"/>
</dbReference>
<accession>A0A061ATK6</accession>
<keyword evidence="3" id="KW-1003">Cell membrane</keyword>
<feature type="region of interest" description="Disordered" evidence="10">
    <location>
        <begin position="1328"/>
        <end position="1536"/>
    </location>
</feature>
<protein>
    <recommendedName>
        <fullName evidence="2">chitin synthase</fullName>
        <ecNumber evidence="2">2.4.1.16</ecNumber>
    </recommendedName>
</protein>
<dbReference type="GO" id="GO:0004100">
    <property type="term" value="F:chitin synthase activity"/>
    <property type="evidence" value="ECO:0007669"/>
    <property type="project" value="UniProtKB-EC"/>
</dbReference>
<dbReference type="PANTHER" id="PTHR22914:SF16">
    <property type="entry name" value="CHITIN SYNTHASE 3"/>
    <property type="match status" value="1"/>
</dbReference>
<evidence type="ECO:0000256" key="8">
    <source>
        <dbReference type="ARBA" id="ARBA00023136"/>
    </source>
</evidence>
<feature type="compositionally biased region" description="Pro residues" evidence="10">
    <location>
        <begin position="1"/>
        <end position="18"/>
    </location>
</feature>
<evidence type="ECO:0000256" key="11">
    <source>
        <dbReference type="SAM" id="Phobius"/>
    </source>
</evidence>
<keyword evidence="5" id="KW-0808">Transferase</keyword>
<evidence type="ECO:0000256" key="9">
    <source>
        <dbReference type="ARBA" id="ARBA00023180"/>
    </source>
</evidence>
<dbReference type="SUPFAM" id="SSF53448">
    <property type="entry name" value="Nucleotide-diphospho-sugar transferases"/>
    <property type="match status" value="1"/>
</dbReference>
<dbReference type="Gene3D" id="3.90.550.10">
    <property type="entry name" value="Spore Coat Polysaccharide Biosynthesis Protein SpsA, Chain A"/>
    <property type="match status" value="1"/>
</dbReference>
<feature type="compositionally biased region" description="Low complexity" evidence="10">
    <location>
        <begin position="1402"/>
        <end position="1450"/>
    </location>
</feature>
<dbReference type="InterPro" id="IPR004835">
    <property type="entry name" value="Chitin_synth"/>
</dbReference>
<feature type="transmembrane region" description="Helical" evidence="11">
    <location>
        <begin position="1117"/>
        <end position="1140"/>
    </location>
</feature>
<dbReference type="PANTHER" id="PTHR22914">
    <property type="entry name" value="CHITIN SYNTHASE"/>
    <property type="match status" value="1"/>
</dbReference>
<feature type="compositionally biased region" description="Low complexity" evidence="10">
    <location>
        <begin position="698"/>
        <end position="718"/>
    </location>
</feature>
<keyword evidence="8 11" id="KW-0472">Membrane</keyword>
<feature type="compositionally biased region" description="Low complexity" evidence="10">
    <location>
        <begin position="1511"/>
        <end position="1520"/>
    </location>
</feature>
<feature type="region of interest" description="Disordered" evidence="10">
    <location>
        <begin position="1"/>
        <end position="83"/>
    </location>
</feature>
<name>A0A061ATK6_RHOTO</name>
<feature type="compositionally biased region" description="Polar residues" evidence="10">
    <location>
        <begin position="44"/>
        <end position="73"/>
    </location>
</feature>
<dbReference type="OrthoDB" id="370884at2759"/>
<dbReference type="GO" id="GO:0006031">
    <property type="term" value="P:chitin biosynthetic process"/>
    <property type="evidence" value="ECO:0007669"/>
    <property type="project" value="TreeGrafter"/>
</dbReference>
<dbReference type="InterPro" id="IPR029044">
    <property type="entry name" value="Nucleotide-diphossugar_trans"/>
</dbReference>
<reference evidence="13" key="1">
    <citation type="journal article" date="2014" name="Genome Announc.">
        <title>Draft genome sequence of Rhodosporidium toruloides CECT1137, an oleaginous yeast of biotechnological interest.</title>
        <authorList>
            <person name="Morin N."/>
            <person name="Calcas X."/>
            <person name="Devillers H."/>
            <person name="Durrens P."/>
            <person name="Sherman D.J."/>
            <person name="Nicaud J.-M."/>
            <person name="Neuveglise C."/>
        </authorList>
    </citation>
    <scope>NUCLEOTIDE SEQUENCE</scope>
    <source>
        <strain evidence="13">CECT1137</strain>
    </source>
</reference>
<evidence type="ECO:0000256" key="2">
    <source>
        <dbReference type="ARBA" id="ARBA00012543"/>
    </source>
</evidence>
<comment type="subcellular location">
    <subcellularLocation>
        <location evidence="1">Cell membrane</location>
        <topology evidence="1">Multi-pass membrane protein</topology>
    </subcellularLocation>
</comment>
<feature type="compositionally biased region" description="Low complexity" evidence="10">
    <location>
        <begin position="1276"/>
        <end position="1293"/>
    </location>
</feature>
<gene>
    <name evidence="13" type="ORF">RHTO0S_03e02212g</name>
</gene>
<feature type="transmembrane region" description="Helical" evidence="11">
    <location>
        <begin position="338"/>
        <end position="357"/>
    </location>
</feature>
<evidence type="ECO:0000313" key="13">
    <source>
        <dbReference type="EMBL" id="CDR38041.1"/>
    </source>
</evidence>
<feature type="region of interest" description="Disordered" evidence="10">
    <location>
        <begin position="675"/>
        <end position="723"/>
    </location>
</feature>
<evidence type="ECO:0000256" key="10">
    <source>
        <dbReference type="SAM" id="MobiDB-lite"/>
    </source>
</evidence>
<evidence type="ECO:0000256" key="4">
    <source>
        <dbReference type="ARBA" id="ARBA00022676"/>
    </source>
</evidence>
<keyword evidence="6 11" id="KW-0812">Transmembrane</keyword>
<dbReference type="EMBL" id="LK052938">
    <property type="protein sequence ID" value="CDR38041.1"/>
    <property type="molecule type" value="Genomic_DNA"/>
</dbReference>
<evidence type="ECO:0000256" key="1">
    <source>
        <dbReference type="ARBA" id="ARBA00004651"/>
    </source>
</evidence>
<feature type="transmembrane region" description="Helical" evidence="11">
    <location>
        <begin position="299"/>
        <end position="318"/>
    </location>
</feature>
<evidence type="ECO:0000259" key="12">
    <source>
        <dbReference type="Pfam" id="PF22997"/>
    </source>
</evidence>
<sequence>MASDPPPPRPPRQAPPPAQALHHGAQRPQREQQPAYPSPGLHPNPQQNSQRPPFTQHSSSSFSDESAKQSLSSPPVRPPNLAYASHATSSTSYAGGAIPKVQFSRDQASTSFYDSVSAAEVPLVGYSSAYSAHSSAAHGAAATPGMTSLTVGGSGADFKRKKSLVRPDRERVDENHRLYNYRQHAAMMEAEGRGTAAVSRTGHYAQAGLPVPVGPAEVSGAAAAAAHPSHGAEAGAGSTTLRRGKSILAREEGMVNESGLNIFKRGQTLRRPKRGTAGGAMPGGAYDRGRRAKEAKKPLGAWMIYCRILTACFPAPLLRCFGFRTKERQDAWREKIGLLSVIALCMAFVGFLTFGFTQAVCGTPALRYRAGSIEGGSMIFHGYDYDMDSFRHPAAAGISEGSNPLYDIFAAAGKDGSFLFQNVNQKCLNVITPAAGTGITHNGNEMGWYFPCNLYDQYGTSTVNLTGYAEGWQCHTQGDARVQFSQLKALGQVYFLWDDLKNTSRNLGVYDGAVLDFSLLNWLDKSQVAYPPIFDELRSGTNSSFRGRDITSLMVNSNQRDVAECLVDVIRVGFVDSVTFGCVASDVVLYVSLVVIIGVVLIRFAFAVLFGWFLSWRIGKFPEETNEQRRARANEIENWTDDIYRPAPARYRPSVPNKLQKKSMLPTTSRFSKGDLLKAAGNDSSLPSLSKKGMIGAGMRNSPPGSPGGPRASRSSTSLPMSSFTLDGLARGSAADGAMGACPFPLADVVPQPPPDYEPFNYPLAHAILLVTAYSESVEGLRTTLDSLSTTDYPNSHKVILVIADGMVKGSGNSLTTPEIVLGMMKEFVVPPAEVEPYSYVAIADGHKRHNMAKVYAGFYSYDDNTVERSKQQRVPMLLVAKVGNPAEQRDPKPGNRGKRDSQIVLMTFLQKVMFDERMTTFEYEFFNSLWRATGVSPDRYELVLMVDADTKVFPDSVSRMVACMVHDPEIMGLCGETKIANKSDSWVTMIQVFEYFVSHHQTKAFESMFGGVTCLPGCFSMYRIKAPKGGDGYWVPILANPDIVQHYSENVVDTLHKKNLLLLGEDRYLTTLMLRTFPRRKMMFCPQAVCKTIVPDTFSVLLSQRRRWINSTVHNLFELILVPDLCGVFCFSMRFVIFMELAGTLVLPAAIAFTLYLIVVAIIPGTVKPVISLILLALILGIPAILIVITSRRWSFLGWMLIYLCSLPVWNFVLPAYAFLHMDDFSWGQTRKIAGEKAGGAGHGDKEGEFDSSHISMKRWADWERERRYKSANQSRDSSYGDGPRGSSPGRPASNRYSIMSSVDTSEGFSHPRYPTELSLPAPLAPQAISPASSQASFDNPTSAISPPPPAHSGALSRSPVDYPTHQQAGYGDEDEADRPILHHQSPPIMASARFHAEPDSLPLSPSASSTSPPPASSASFASNNPFANPPSTQSRRGVSLSDVGPVPSSGGGGVRVVQRHSRRQSSNAPSSSVNGQHRSRPSTQQSTQPSFGAADSFYSGTTSGGGSISGHSSSSGGHLPPGAAPPRFSHGGQP</sequence>
<feature type="transmembrane region" description="Helical" evidence="11">
    <location>
        <begin position="1171"/>
        <end position="1191"/>
    </location>
</feature>
<dbReference type="CDD" id="cd04190">
    <property type="entry name" value="Chitin_synth_C"/>
    <property type="match status" value="1"/>
</dbReference>
<evidence type="ECO:0000256" key="7">
    <source>
        <dbReference type="ARBA" id="ARBA00022989"/>
    </source>
</evidence>
<dbReference type="Pfam" id="PF03142">
    <property type="entry name" value="Chitin_synth_2"/>
    <property type="match status" value="1"/>
</dbReference>
<dbReference type="GO" id="GO:0030428">
    <property type="term" value="C:cell septum"/>
    <property type="evidence" value="ECO:0007669"/>
    <property type="project" value="TreeGrafter"/>
</dbReference>
<feature type="domain" description="Chitin synthase 4-like" evidence="12">
    <location>
        <begin position="493"/>
        <end position="574"/>
    </location>
</feature>
<dbReference type="EC" id="2.4.1.16" evidence="2"/>
<organism evidence="13">
    <name type="scientific">Rhodotorula toruloides</name>
    <name type="common">Yeast</name>
    <name type="synonym">Rhodosporidium toruloides</name>
    <dbReference type="NCBI Taxonomy" id="5286"/>
    <lineage>
        <taxon>Eukaryota</taxon>
        <taxon>Fungi</taxon>
        <taxon>Dikarya</taxon>
        <taxon>Basidiomycota</taxon>
        <taxon>Pucciniomycotina</taxon>
        <taxon>Microbotryomycetes</taxon>
        <taxon>Sporidiobolales</taxon>
        <taxon>Sporidiobolaceae</taxon>
        <taxon>Rhodotorula</taxon>
    </lineage>
</organism>
<dbReference type="Pfam" id="PF22997">
    <property type="entry name" value="CHS4"/>
    <property type="match status" value="1"/>
</dbReference>
<feature type="compositionally biased region" description="Low complexity" evidence="10">
    <location>
        <begin position="1328"/>
        <end position="1338"/>
    </location>
</feature>
<feature type="transmembrane region" description="Helical" evidence="11">
    <location>
        <begin position="1197"/>
        <end position="1221"/>
    </location>
</feature>
<feature type="transmembrane region" description="Helical" evidence="11">
    <location>
        <begin position="1146"/>
        <end position="1164"/>
    </location>
</feature>
<keyword evidence="4" id="KW-0328">Glycosyltransferase</keyword>
<proteinExistence type="predicted"/>
<evidence type="ECO:0000256" key="6">
    <source>
        <dbReference type="ARBA" id="ARBA00022692"/>
    </source>
</evidence>